<proteinExistence type="predicted"/>
<evidence type="ECO:0000313" key="8">
    <source>
        <dbReference type="EnsemblPlants" id="KRG98647"/>
    </source>
</evidence>
<dbReference type="PANTHER" id="PTHR14110:SF1">
    <property type="entry name" value="CHLOROPLASTIC IMPORT INNER MEMBRANE TRANSLOCASE SUBUNIT TIM22-2-RELATED"/>
    <property type="match status" value="1"/>
</dbReference>
<keyword evidence="2 6" id="KW-0812">Transmembrane</keyword>
<keyword evidence="9" id="KW-1185">Reference proteome</keyword>
<dbReference type="GO" id="GO:0042721">
    <property type="term" value="C:TIM22 mitochondrial import inner membrane insertion complex"/>
    <property type="evidence" value="ECO:0007669"/>
    <property type="project" value="InterPro"/>
</dbReference>
<reference evidence="8" key="2">
    <citation type="submission" date="2018-02" db="UniProtKB">
        <authorList>
            <consortium name="EnsemblPlants"/>
        </authorList>
    </citation>
    <scope>IDENTIFICATION</scope>
    <source>
        <strain evidence="8">Williams 82</strain>
    </source>
</reference>
<organism evidence="7">
    <name type="scientific">Glycine max</name>
    <name type="common">Soybean</name>
    <name type="synonym">Glycine hispida</name>
    <dbReference type="NCBI Taxonomy" id="3847"/>
    <lineage>
        <taxon>Eukaryota</taxon>
        <taxon>Viridiplantae</taxon>
        <taxon>Streptophyta</taxon>
        <taxon>Embryophyta</taxon>
        <taxon>Tracheophyta</taxon>
        <taxon>Spermatophyta</taxon>
        <taxon>Magnoliopsida</taxon>
        <taxon>eudicotyledons</taxon>
        <taxon>Gunneridae</taxon>
        <taxon>Pentapetalae</taxon>
        <taxon>rosids</taxon>
        <taxon>fabids</taxon>
        <taxon>Fabales</taxon>
        <taxon>Fabaceae</taxon>
        <taxon>Papilionoideae</taxon>
        <taxon>50 kb inversion clade</taxon>
        <taxon>NPAAA clade</taxon>
        <taxon>indigoferoid/millettioid clade</taxon>
        <taxon>Phaseoleae</taxon>
        <taxon>Glycine</taxon>
        <taxon>Glycine subgen. Soja</taxon>
    </lineage>
</organism>
<feature type="transmembrane region" description="Helical" evidence="6">
    <location>
        <begin position="35"/>
        <end position="57"/>
    </location>
</feature>
<dbReference type="AlphaFoldDB" id="A0A0R0F7P8"/>
<evidence type="ECO:0000256" key="1">
    <source>
        <dbReference type="ARBA" id="ARBA00004141"/>
    </source>
</evidence>
<sequence>MASDVTVNSVSDVNNAPNPTKSVGPSSTPSLTASLLLPATTSTACGALTGSLFGYGAGLIKKKDFKGSFIQAGSNAKTFAILSGVDSLVVCILGRLRGKDDAINAGVAGCCAGLATSFPGTPQSLLQSCIAYGALSFIIEGLTKQRSALAYPMSKKTSVRNQVWRFKLMTSLPSFLPLPLSPSFLTTRPILYLYVLYPWFLFQIWHLQLASFACQPKGSSIWC</sequence>
<dbReference type="Gramene" id="KRG98647">
    <property type="protein sequence ID" value="KRG98647"/>
    <property type="gene ID" value="GLYMA_18G087600"/>
</dbReference>
<dbReference type="GO" id="GO:0008320">
    <property type="term" value="F:protein transmembrane transporter activity"/>
    <property type="evidence" value="ECO:0000318"/>
    <property type="project" value="GO_Central"/>
</dbReference>
<dbReference type="STRING" id="3847.A0A0R0F7P8"/>
<feature type="region of interest" description="Disordered" evidence="5">
    <location>
        <begin position="1"/>
        <end position="28"/>
    </location>
</feature>
<name>A0A0R0F7P8_SOYBN</name>
<evidence type="ECO:0000256" key="6">
    <source>
        <dbReference type="SAM" id="Phobius"/>
    </source>
</evidence>
<evidence type="ECO:0000313" key="9">
    <source>
        <dbReference type="Proteomes" id="UP000008827"/>
    </source>
</evidence>
<dbReference type="PaxDb" id="3847-GLYMA18G09772.1"/>
<reference evidence="7 8" key="1">
    <citation type="journal article" date="2010" name="Nature">
        <title>Genome sequence of the palaeopolyploid soybean.</title>
        <authorList>
            <person name="Schmutz J."/>
            <person name="Cannon S.B."/>
            <person name="Schlueter J."/>
            <person name="Ma J."/>
            <person name="Mitros T."/>
            <person name="Nelson W."/>
            <person name="Hyten D.L."/>
            <person name="Song Q."/>
            <person name="Thelen J.J."/>
            <person name="Cheng J."/>
            <person name="Xu D."/>
            <person name="Hellsten U."/>
            <person name="May G.D."/>
            <person name="Yu Y."/>
            <person name="Sakurai T."/>
            <person name="Umezawa T."/>
            <person name="Bhattacharyya M.K."/>
            <person name="Sandhu D."/>
            <person name="Valliyodan B."/>
            <person name="Lindquist E."/>
            <person name="Peto M."/>
            <person name="Grant D."/>
            <person name="Shu S."/>
            <person name="Goodstein D."/>
            <person name="Barry K."/>
            <person name="Futrell-Griggs M."/>
            <person name="Abernathy B."/>
            <person name="Du J."/>
            <person name="Tian Z."/>
            <person name="Zhu L."/>
            <person name="Gill N."/>
            <person name="Joshi T."/>
            <person name="Libault M."/>
            <person name="Sethuraman A."/>
            <person name="Zhang X.-C."/>
            <person name="Shinozaki K."/>
            <person name="Nguyen H.T."/>
            <person name="Wing R.A."/>
            <person name="Cregan P."/>
            <person name="Specht J."/>
            <person name="Grimwood J."/>
            <person name="Rokhsar D."/>
            <person name="Stacey G."/>
            <person name="Shoemaker R.C."/>
            <person name="Jackson S.A."/>
        </authorList>
    </citation>
    <scope>NUCLEOTIDE SEQUENCE [LARGE SCALE GENOMIC DNA]</scope>
    <source>
        <strain evidence="8">cv. Williams 82</strain>
        <tissue evidence="7">Callus</tissue>
    </source>
</reference>
<dbReference type="InterPro" id="IPR039175">
    <property type="entry name" value="TIM22"/>
</dbReference>
<dbReference type="EnsemblPlants" id="KRG98647">
    <property type="protein sequence ID" value="KRG98647"/>
    <property type="gene ID" value="GLYMA_18G087600"/>
</dbReference>
<dbReference type="EMBL" id="CM000851">
    <property type="protein sequence ID" value="KRG98647.1"/>
    <property type="molecule type" value="Genomic_DNA"/>
</dbReference>
<evidence type="ECO:0000313" key="7">
    <source>
        <dbReference type="EMBL" id="KRG98647.1"/>
    </source>
</evidence>
<protein>
    <recommendedName>
        <fullName evidence="10">Mitochondrial import inner membrane translocase subunit TIM22</fullName>
    </recommendedName>
</protein>
<dbReference type="PANTHER" id="PTHR14110">
    <property type="entry name" value="MITOCHONDRIAL IMPORT INNER MEMBRANE TRANSLOCASE SUBUNIT TIM22"/>
    <property type="match status" value="1"/>
</dbReference>
<evidence type="ECO:0008006" key="10">
    <source>
        <dbReference type="Google" id="ProtNLM"/>
    </source>
</evidence>
<dbReference type="GO" id="GO:0045039">
    <property type="term" value="P:protein insertion into mitochondrial inner membrane"/>
    <property type="evidence" value="ECO:0007669"/>
    <property type="project" value="InterPro"/>
</dbReference>
<accession>A0A0R0F7P8</accession>
<gene>
    <name evidence="7" type="ORF">GLYMA_18G087600</name>
</gene>
<dbReference type="GO" id="GO:0009941">
    <property type="term" value="C:chloroplast envelope"/>
    <property type="evidence" value="ECO:0000318"/>
    <property type="project" value="GO_Central"/>
</dbReference>
<reference evidence="7" key="3">
    <citation type="submission" date="2018-07" db="EMBL/GenBank/DDBJ databases">
        <title>WGS assembly of Glycine max.</title>
        <authorList>
            <person name="Schmutz J."/>
            <person name="Cannon S."/>
            <person name="Schlueter J."/>
            <person name="Ma J."/>
            <person name="Mitros T."/>
            <person name="Nelson W."/>
            <person name="Hyten D."/>
            <person name="Song Q."/>
            <person name="Thelen J."/>
            <person name="Cheng J."/>
            <person name="Xu D."/>
            <person name="Hellsten U."/>
            <person name="May G."/>
            <person name="Yu Y."/>
            <person name="Sakurai T."/>
            <person name="Umezawa T."/>
            <person name="Bhattacharyya M."/>
            <person name="Sandhu D."/>
            <person name="Valliyodan B."/>
            <person name="Lindquist E."/>
            <person name="Peto M."/>
            <person name="Grant D."/>
            <person name="Shu S."/>
            <person name="Goodstein D."/>
            <person name="Barry K."/>
            <person name="Futrell-Griggs M."/>
            <person name="Abernathy B."/>
            <person name="Du J."/>
            <person name="Tian Z."/>
            <person name="Zhu L."/>
            <person name="Gill N."/>
            <person name="Joshi T."/>
            <person name="Libault M."/>
            <person name="Sethuraman A."/>
            <person name="Zhang X."/>
            <person name="Shinozaki K."/>
            <person name="Nguyen H."/>
            <person name="Wing R."/>
            <person name="Cregan P."/>
            <person name="Specht J."/>
            <person name="Grimwood J."/>
            <person name="Rokhsar D."/>
            <person name="Stacey G."/>
            <person name="Shoemaker R."/>
            <person name="Jackson S."/>
        </authorList>
    </citation>
    <scope>NUCLEOTIDE SEQUENCE</scope>
    <source>
        <tissue evidence="7">Callus</tissue>
    </source>
</reference>
<evidence type="ECO:0000256" key="4">
    <source>
        <dbReference type="ARBA" id="ARBA00023136"/>
    </source>
</evidence>
<dbReference type="Pfam" id="PF02466">
    <property type="entry name" value="Tim17"/>
    <property type="match status" value="1"/>
</dbReference>
<evidence type="ECO:0000256" key="2">
    <source>
        <dbReference type="ARBA" id="ARBA00022692"/>
    </source>
</evidence>
<keyword evidence="4 6" id="KW-0472">Membrane</keyword>
<dbReference type="Proteomes" id="UP000008827">
    <property type="component" value="Chromosome 18"/>
</dbReference>
<dbReference type="OrthoDB" id="1913277at2759"/>
<dbReference type="SMR" id="A0A0R0F7P8"/>
<evidence type="ECO:0000256" key="5">
    <source>
        <dbReference type="SAM" id="MobiDB-lite"/>
    </source>
</evidence>
<dbReference type="InParanoid" id="A0A0R0F7P8"/>
<comment type="subcellular location">
    <subcellularLocation>
        <location evidence="1">Membrane</location>
        <topology evidence="1">Multi-pass membrane protein</topology>
    </subcellularLocation>
</comment>
<feature type="transmembrane region" description="Helical" evidence="6">
    <location>
        <begin position="191"/>
        <end position="214"/>
    </location>
</feature>
<feature type="compositionally biased region" description="Low complexity" evidence="5">
    <location>
        <begin position="1"/>
        <end position="15"/>
    </location>
</feature>
<dbReference type="GO" id="GO:0045036">
    <property type="term" value="P:protein targeting to chloroplast"/>
    <property type="evidence" value="ECO:0000318"/>
    <property type="project" value="GO_Central"/>
</dbReference>
<keyword evidence="3 6" id="KW-1133">Transmembrane helix</keyword>
<evidence type="ECO:0000256" key="3">
    <source>
        <dbReference type="ARBA" id="ARBA00022989"/>
    </source>
</evidence>